<evidence type="ECO:0000313" key="2">
    <source>
        <dbReference type="EMBL" id="CAG8813534.1"/>
    </source>
</evidence>
<accession>A0A9N9K793</accession>
<dbReference type="SUPFAM" id="SSF56112">
    <property type="entry name" value="Protein kinase-like (PK-like)"/>
    <property type="match status" value="1"/>
</dbReference>
<feature type="non-terminal residue" evidence="2">
    <location>
        <position position="82"/>
    </location>
</feature>
<keyword evidence="3" id="KW-1185">Reference proteome</keyword>
<dbReference type="PROSITE" id="PS00107">
    <property type="entry name" value="PROTEIN_KINASE_ATP"/>
    <property type="match status" value="1"/>
</dbReference>
<sequence length="82" mass="9431">MSSLNDNGFVKHFEFKEFTELKEIGKGASGFVIKGNYKKGGQIVALKCVQHRNRKSSLIEKEIGSFEELSFDKKYYNFCGWI</sequence>
<reference evidence="2" key="1">
    <citation type="submission" date="2021-06" db="EMBL/GenBank/DDBJ databases">
        <authorList>
            <person name="Kallberg Y."/>
            <person name="Tangrot J."/>
            <person name="Rosling A."/>
        </authorList>
    </citation>
    <scope>NUCLEOTIDE SEQUENCE</scope>
    <source>
        <strain evidence="2">MA453B</strain>
    </source>
</reference>
<protein>
    <submittedName>
        <fullName evidence="2">21333_t:CDS:1</fullName>
    </submittedName>
</protein>
<name>A0A9N9K793_9GLOM</name>
<feature type="binding site" evidence="1">
    <location>
        <position position="47"/>
    </location>
    <ligand>
        <name>ATP</name>
        <dbReference type="ChEBI" id="CHEBI:30616"/>
    </ligand>
</feature>
<dbReference type="GO" id="GO:0005524">
    <property type="term" value="F:ATP binding"/>
    <property type="evidence" value="ECO:0007669"/>
    <property type="project" value="UniProtKB-UniRule"/>
</dbReference>
<proteinExistence type="predicted"/>
<evidence type="ECO:0000256" key="1">
    <source>
        <dbReference type="PROSITE-ProRule" id="PRU10141"/>
    </source>
</evidence>
<dbReference type="InterPro" id="IPR011009">
    <property type="entry name" value="Kinase-like_dom_sf"/>
</dbReference>
<keyword evidence="1" id="KW-0547">Nucleotide-binding</keyword>
<gene>
    <name evidence="2" type="ORF">DERYTH_LOCUS25814</name>
</gene>
<dbReference type="Proteomes" id="UP000789405">
    <property type="component" value="Unassembled WGS sequence"/>
</dbReference>
<dbReference type="AlphaFoldDB" id="A0A9N9K793"/>
<comment type="caution">
    <text evidence="2">The sequence shown here is derived from an EMBL/GenBank/DDBJ whole genome shotgun (WGS) entry which is preliminary data.</text>
</comment>
<dbReference type="EMBL" id="CAJVPY010050232">
    <property type="protein sequence ID" value="CAG8813534.1"/>
    <property type="molecule type" value="Genomic_DNA"/>
</dbReference>
<keyword evidence="1" id="KW-0067">ATP-binding</keyword>
<evidence type="ECO:0000313" key="3">
    <source>
        <dbReference type="Proteomes" id="UP000789405"/>
    </source>
</evidence>
<organism evidence="2 3">
    <name type="scientific">Dentiscutata erythropus</name>
    <dbReference type="NCBI Taxonomy" id="1348616"/>
    <lineage>
        <taxon>Eukaryota</taxon>
        <taxon>Fungi</taxon>
        <taxon>Fungi incertae sedis</taxon>
        <taxon>Mucoromycota</taxon>
        <taxon>Glomeromycotina</taxon>
        <taxon>Glomeromycetes</taxon>
        <taxon>Diversisporales</taxon>
        <taxon>Gigasporaceae</taxon>
        <taxon>Dentiscutata</taxon>
    </lineage>
</organism>
<dbReference type="Gene3D" id="3.30.200.20">
    <property type="entry name" value="Phosphorylase Kinase, domain 1"/>
    <property type="match status" value="1"/>
</dbReference>
<dbReference type="InterPro" id="IPR017441">
    <property type="entry name" value="Protein_kinase_ATP_BS"/>
</dbReference>